<accession>A0A969TVP1</accession>
<comment type="caution">
    <text evidence="1">The sequence shown here is derived from an EMBL/GenBank/DDBJ whole genome shotgun (WGS) entry which is preliminary data.</text>
</comment>
<gene>
    <name evidence="1" type="ORF">HCN83_11510</name>
</gene>
<dbReference type="RefSeq" id="WP_168007477.1">
    <property type="nucleotide sequence ID" value="NZ_JAATHJ010000018.1"/>
</dbReference>
<keyword evidence="2" id="KW-1185">Reference proteome</keyword>
<evidence type="ECO:0000313" key="2">
    <source>
        <dbReference type="Proteomes" id="UP000752012"/>
    </source>
</evidence>
<name>A0A969TVP1_9BACI</name>
<protein>
    <submittedName>
        <fullName evidence="1">YwgA family protein</fullName>
    </submittedName>
</protein>
<dbReference type="EMBL" id="JAATHJ010000018">
    <property type="protein sequence ID" value="NJP38211.1"/>
    <property type="molecule type" value="Genomic_DNA"/>
</dbReference>
<dbReference type="Proteomes" id="UP000752012">
    <property type="component" value="Unassembled WGS sequence"/>
</dbReference>
<proteinExistence type="predicted"/>
<reference evidence="1 2" key="1">
    <citation type="submission" date="2020-03" db="EMBL/GenBank/DDBJ databases">
        <title>Assessment of the enzymatic potential of alkaline-tolerant lipase obtained from Bacillus luteus H11 (technogenic soil) for the bioremediation of saline soils contaminated with petroleum substances.</title>
        <authorList>
            <person name="Kalwasinska A."/>
        </authorList>
    </citation>
    <scope>NUCLEOTIDE SEQUENCE [LARGE SCALE GENOMIC DNA]</scope>
    <source>
        <strain evidence="1 2">H11</strain>
    </source>
</reference>
<organism evidence="1 2">
    <name type="scientific">Alkalicoccus luteus</name>
    <dbReference type="NCBI Taxonomy" id="1237094"/>
    <lineage>
        <taxon>Bacteria</taxon>
        <taxon>Bacillati</taxon>
        <taxon>Bacillota</taxon>
        <taxon>Bacilli</taxon>
        <taxon>Bacillales</taxon>
        <taxon>Bacillaceae</taxon>
        <taxon>Alkalicoccus</taxon>
    </lineage>
</organism>
<sequence length="168" mass="19870">MLLEHAKLLAMLKNTGGIAGRKKLQKMVYIAKRMKQPFREKFQFHMYGPYSEELTLQVEEMCNASFVEEVREKISGYYQYRYSLSDKGESFLQAVLEEEEPIDSQLMQELNDCSSKFLELVSTVLYFDELPRQQVEEKIHRLKARQNYQAADIEEAYTFIEKLKQRST</sequence>
<dbReference type="AlphaFoldDB" id="A0A969TVP1"/>
<evidence type="ECO:0000313" key="1">
    <source>
        <dbReference type="EMBL" id="NJP38211.1"/>
    </source>
</evidence>